<sequence length="566" mass="59990">MPPKSKAPKSPKSVDPLAQLSLAERRTLAAKLRKEAPRTTRSMAVIDTGTDDTLPDAAELASAANKQVVHFSDEDGVEDEVNTDGSMEVGEGDEGEREDEGVGKEADSSKPARKLVRGRKGRVAGSAGYSKAEEWLIVKGMQKYLPRGETGWKKVAQFYNRRVAEKRQRDWELIKSKYNRMLKKKKPTGDGDGSEIHDAVLGIEDLRVAQEHIGDIDDEEWPESDRSVNEALEEPPLKKVRIKIEPNSAPLSAPIPAPATAPAPVPAPVPAPAPAPFRRPKPTPKLALKQQEPDILIVSSTDEDEATAHQTIPAKQKAQSGVKVEPGTTYYAAKAPQLTEVKSSPVKRHKNARALVEDLTNTLKSAAKNDSAEDTGTAKVELFGRNLSLERLNKELAESQERCHQLERQLDNVVMAMTMFGIQVSPADRASGPGLGLALLGFLQARFPAAVAPAAVLTAVSSTVPAAASTAATVATNAAPAVVAPAAPAPSVAVAAPVVAPAPASASASDSAATATVIQLNSSNDFPDFEINPDLCNSENTFVPSVPSGSSLSIAEKGKLPVYLGN</sequence>
<feature type="compositionally biased region" description="Pro residues" evidence="2">
    <location>
        <begin position="253"/>
        <end position="277"/>
    </location>
</feature>
<evidence type="ECO:0000313" key="5">
    <source>
        <dbReference type="Proteomes" id="UP000012065"/>
    </source>
</evidence>
<accession>M5C8W5</accession>
<reference evidence="4 5" key="1">
    <citation type="journal article" date="2013" name="J. Biotechnol.">
        <title>Establishment and interpretation of the genome sequence of the phytopathogenic fungus Rhizoctonia solani AG1-IB isolate 7/3/14.</title>
        <authorList>
            <person name="Wibberg D.W."/>
            <person name="Jelonek L.J."/>
            <person name="Rupp O.R."/>
            <person name="Hennig M.H."/>
            <person name="Eikmeyer F.E."/>
            <person name="Goesmann A.G."/>
            <person name="Hartmann A.H."/>
            <person name="Borriss R.B."/>
            <person name="Grosch R.G."/>
            <person name="Puehler A.P."/>
            <person name="Schlueter A.S."/>
        </authorList>
    </citation>
    <scope>NUCLEOTIDE SEQUENCE [LARGE SCALE GENOMIC DNA]</scope>
    <source>
        <strain evidence="5">AG1-IB / isolate 7/3/14</strain>
    </source>
</reference>
<gene>
    <name evidence="4" type="ORF">BN14_10583</name>
</gene>
<feature type="region of interest" description="Disordered" evidence="2">
    <location>
        <begin position="248"/>
        <end position="287"/>
    </location>
</feature>
<feature type="region of interest" description="Disordered" evidence="2">
    <location>
        <begin position="70"/>
        <end position="123"/>
    </location>
</feature>
<proteinExistence type="predicted"/>
<dbReference type="PANTHER" id="PTHR34409">
    <property type="entry name" value="SET DOMAIN-CONTAINING PROTEIN"/>
    <property type="match status" value="1"/>
</dbReference>
<feature type="domain" description="DUF6818" evidence="3">
    <location>
        <begin position="146"/>
        <end position="198"/>
    </location>
</feature>
<feature type="compositionally biased region" description="Acidic residues" evidence="2">
    <location>
        <begin position="90"/>
        <end position="99"/>
    </location>
</feature>
<evidence type="ECO:0000313" key="4">
    <source>
        <dbReference type="EMBL" id="CCO36448.1"/>
    </source>
</evidence>
<dbReference type="AlphaFoldDB" id="M5C8W5"/>
<evidence type="ECO:0000259" key="3">
    <source>
        <dbReference type="Pfam" id="PF20681"/>
    </source>
</evidence>
<dbReference type="PANTHER" id="PTHR34409:SF1">
    <property type="entry name" value="MYB-LIKE DOMAIN-CONTAINING PROTEIN"/>
    <property type="match status" value="1"/>
</dbReference>
<dbReference type="Pfam" id="PF20681">
    <property type="entry name" value="DUF6818"/>
    <property type="match status" value="1"/>
</dbReference>
<feature type="region of interest" description="Disordered" evidence="2">
    <location>
        <begin position="1"/>
        <end position="20"/>
    </location>
</feature>
<evidence type="ECO:0000256" key="1">
    <source>
        <dbReference type="SAM" id="Coils"/>
    </source>
</evidence>
<dbReference type="InterPro" id="IPR049203">
    <property type="entry name" value="DUF6818"/>
</dbReference>
<protein>
    <recommendedName>
        <fullName evidence="3">DUF6818 domain-containing protein</fullName>
    </recommendedName>
</protein>
<dbReference type="HOGENOM" id="CLU_035069_0_0_1"/>
<feature type="compositionally biased region" description="Basic residues" evidence="2">
    <location>
        <begin position="111"/>
        <end position="122"/>
    </location>
</feature>
<dbReference type="EMBL" id="CAOJ01015980">
    <property type="protein sequence ID" value="CCO36448.1"/>
    <property type="molecule type" value="Genomic_DNA"/>
</dbReference>
<feature type="compositionally biased region" description="Basic and acidic residues" evidence="2">
    <location>
        <begin position="100"/>
        <end position="110"/>
    </location>
</feature>
<evidence type="ECO:0000256" key="2">
    <source>
        <dbReference type="SAM" id="MobiDB-lite"/>
    </source>
</evidence>
<dbReference type="Proteomes" id="UP000012065">
    <property type="component" value="Unassembled WGS sequence"/>
</dbReference>
<keyword evidence="1" id="KW-0175">Coiled coil</keyword>
<name>M5C8W5_THACB</name>
<comment type="caution">
    <text evidence="4">The sequence shown here is derived from an EMBL/GenBank/DDBJ whole genome shotgun (WGS) entry which is preliminary data.</text>
</comment>
<organism evidence="4 5">
    <name type="scientific">Thanatephorus cucumeris (strain AG1-IB / isolate 7/3/14)</name>
    <name type="common">Lettuce bottom rot fungus</name>
    <name type="synonym">Rhizoctonia solani</name>
    <dbReference type="NCBI Taxonomy" id="1108050"/>
    <lineage>
        <taxon>Eukaryota</taxon>
        <taxon>Fungi</taxon>
        <taxon>Dikarya</taxon>
        <taxon>Basidiomycota</taxon>
        <taxon>Agaricomycotina</taxon>
        <taxon>Agaricomycetes</taxon>
        <taxon>Cantharellales</taxon>
        <taxon>Ceratobasidiaceae</taxon>
        <taxon>Rhizoctonia</taxon>
        <taxon>Rhizoctonia solani AG-1</taxon>
    </lineage>
</organism>
<feature type="region of interest" description="Disordered" evidence="2">
    <location>
        <begin position="33"/>
        <end position="53"/>
    </location>
</feature>
<feature type="coiled-coil region" evidence="1">
    <location>
        <begin position="349"/>
        <end position="416"/>
    </location>
</feature>